<evidence type="ECO:0000256" key="1">
    <source>
        <dbReference type="SAM" id="MobiDB-lite"/>
    </source>
</evidence>
<organism evidence="2 3">
    <name type="scientific">Heracleum sosnowskyi</name>
    <dbReference type="NCBI Taxonomy" id="360622"/>
    <lineage>
        <taxon>Eukaryota</taxon>
        <taxon>Viridiplantae</taxon>
        <taxon>Streptophyta</taxon>
        <taxon>Embryophyta</taxon>
        <taxon>Tracheophyta</taxon>
        <taxon>Spermatophyta</taxon>
        <taxon>Magnoliopsida</taxon>
        <taxon>eudicotyledons</taxon>
        <taxon>Gunneridae</taxon>
        <taxon>Pentapetalae</taxon>
        <taxon>asterids</taxon>
        <taxon>campanulids</taxon>
        <taxon>Apiales</taxon>
        <taxon>Apiaceae</taxon>
        <taxon>Apioideae</taxon>
        <taxon>apioid superclade</taxon>
        <taxon>Tordylieae</taxon>
        <taxon>Tordyliinae</taxon>
        <taxon>Heracleum</taxon>
    </lineage>
</organism>
<dbReference type="PANTHER" id="PTHR48258:SF11">
    <property type="entry name" value="TDCA1-ORF2 PROTEIN"/>
    <property type="match status" value="1"/>
</dbReference>
<evidence type="ECO:0000313" key="2">
    <source>
        <dbReference type="EMBL" id="KAK1368395.1"/>
    </source>
</evidence>
<protein>
    <submittedName>
        <fullName evidence="2">Uncharacterized protein</fullName>
    </submittedName>
</protein>
<proteinExistence type="predicted"/>
<keyword evidence="3" id="KW-1185">Reference proteome</keyword>
<feature type="region of interest" description="Disordered" evidence="1">
    <location>
        <begin position="146"/>
        <end position="179"/>
    </location>
</feature>
<dbReference type="EMBL" id="JAUIZM010000008">
    <property type="protein sequence ID" value="KAK1368395.1"/>
    <property type="molecule type" value="Genomic_DNA"/>
</dbReference>
<evidence type="ECO:0000313" key="3">
    <source>
        <dbReference type="Proteomes" id="UP001237642"/>
    </source>
</evidence>
<dbReference type="Proteomes" id="UP001237642">
    <property type="component" value="Unassembled WGS sequence"/>
</dbReference>
<gene>
    <name evidence="2" type="ORF">POM88_034487</name>
</gene>
<dbReference type="PANTHER" id="PTHR48258">
    <property type="entry name" value="DUF4218 DOMAIN-CONTAINING PROTEIN-RELATED"/>
    <property type="match status" value="1"/>
</dbReference>
<accession>A0AAD8HLL7</accession>
<comment type="caution">
    <text evidence="2">The sequence shown here is derived from an EMBL/GenBank/DDBJ whole genome shotgun (WGS) entry which is preliminary data.</text>
</comment>
<reference evidence="2" key="2">
    <citation type="submission" date="2023-05" db="EMBL/GenBank/DDBJ databases">
        <authorList>
            <person name="Schelkunov M.I."/>
        </authorList>
    </citation>
    <scope>NUCLEOTIDE SEQUENCE</scope>
    <source>
        <strain evidence="2">Hsosn_3</strain>
        <tissue evidence="2">Leaf</tissue>
    </source>
</reference>
<sequence>MSSNRSWMRRRFDGKGGISEEYVREVETIHNRLQRNEAPRQIRNPDLLEAYTHPTSKVGREKQRILTDQELEIVRYYGLINMPEVAKYLEEFEDLAYAKKPRLDPAVFERYAKKHFISWFERRIKSDSDLHKKFKDIVRDLTHFGNNNENVSDCEENIDQNENSDSSGDEIGQSDEDSA</sequence>
<reference evidence="2" key="1">
    <citation type="submission" date="2023-02" db="EMBL/GenBank/DDBJ databases">
        <title>Genome of toxic invasive species Heracleum sosnowskyi carries increased number of genes despite the absence of recent whole-genome duplications.</title>
        <authorList>
            <person name="Schelkunov M."/>
            <person name="Shtratnikova V."/>
            <person name="Makarenko M."/>
            <person name="Klepikova A."/>
            <person name="Omelchenko D."/>
            <person name="Novikova G."/>
            <person name="Obukhova E."/>
            <person name="Bogdanov V."/>
            <person name="Penin A."/>
            <person name="Logacheva M."/>
        </authorList>
    </citation>
    <scope>NUCLEOTIDE SEQUENCE</scope>
    <source>
        <strain evidence="2">Hsosn_3</strain>
        <tissue evidence="2">Leaf</tissue>
    </source>
</reference>
<dbReference type="AlphaFoldDB" id="A0AAD8HLL7"/>
<name>A0AAD8HLL7_9APIA</name>